<name>A0ABP0B6R8_9PEZI</name>
<dbReference type="InterPro" id="IPR011008">
    <property type="entry name" value="Dimeric_a/b-barrel"/>
</dbReference>
<comment type="similarity">
    <text evidence="1">Belongs to the tpcK family.</text>
</comment>
<sequence>MTSSTPSATVPASTATMAPSDPPPVDHPFHHAHKLAYDRPPNRQRYWRINMYFNKKPGISDAYFTNHWHHVHADLVTGMQSFKNLKLLRYNQFFQAAEARTAAEAMGYGPVLDWDACTEFWVNSIEDFVAFTKSQEYIDATPDIHNFVNVDTGIRIMAGYDNLVFGEAVKGFGEDGVVNADL</sequence>
<comment type="caution">
    <text evidence="4">The sequence shown here is derived from an EMBL/GenBank/DDBJ whole genome shotgun (WGS) entry which is preliminary data.</text>
</comment>
<feature type="compositionally biased region" description="Low complexity" evidence="2">
    <location>
        <begin position="1"/>
        <end position="19"/>
    </location>
</feature>
<evidence type="ECO:0000313" key="5">
    <source>
        <dbReference type="Proteomes" id="UP001642406"/>
    </source>
</evidence>
<accession>A0ABP0B6R8</accession>
<evidence type="ECO:0000256" key="2">
    <source>
        <dbReference type="SAM" id="MobiDB-lite"/>
    </source>
</evidence>
<protein>
    <recommendedName>
        <fullName evidence="3">EthD domain-containing protein</fullName>
    </recommendedName>
</protein>
<evidence type="ECO:0000259" key="3">
    <source>
        <dbReference type="Pfam" id="PF07110"/>
    </source>
</evidence>
<dbReference type="InterPro" id="IPR009799">
    <property type="entry name" value="EthD_dom"/>
</dbReference>
<feature type="region of interest" description="Disordered" evidence="2">
    <location>
        <begin position="1"/>
        <end position="31"/>
    </location>
</feature>
<proteinExistence type="inferred from homology"/>
<feature type="domain" description="EthD" evidence="3">
    <location>
        <begin position="56"/>
        <end position="149"/>
    </location>
</feature>
<dbReference type="EMBL" id="CAWUHC010000014">
    <property type="protein sequence ID" value="CAK7215231.1"/>
    <property type="molecule type" value="Genomic_DNA"/>
</dbReference>
<gene>
    <name evidence="4" type="ORF">SBRCBS47491_002412</name>
</gene>
<dbReference type="Pfam" id="PF07110">
    <property type="entry name" value="EthD"/>
    <property type="match status" value="1"/>
</dbReference>
<organism evidence="4 5">
    <name type="scientific">Sporothrix bragantina</name>
    <dbReference type="NCBI Taxonomy" id="671064"/>
    <lineage>
        <taxon>Eukaryota</taxon>
        <taxon>Fungi</taxon>
        <taxon>Dikarya</taxon>
        <taxon>Ascomycota</taxon>
        <taxon>Pezizomycotina</taxon>
        <taxon>Sordariomycetes</taxon>
        <taxon>Sordariomycetidae</taxon>
        <taxon>Ophiostomatales</taxon>
        <taxon>Ophiostomataceae</taxon>
        <taxon>Sporothrix</taxon>
    </lineage>
</organism>
<dbReference type="Gene3D" id="3.30.70.100">
    <property type="match status" value="1"/>
</dbReference>
<keyword evidence="5" id="KW-1185">Reference proteome</keyword>
<evidence type="ECO:0000256" key="1">
    <source>
        <dbReference type="ARBA" id="ARBA00005986"/>
    </source>
</evidence>
<reference evidence="4 5" key="1">
    <citation type="submission" date="2024-01" db="EMBL/GenBank/DDBJ databases">
        <authorList>
            <person name="Allen C."/>
            <person name="Tagirdzhanova G."/>
        </authorList>
    </citation>
    <scope>NUCLEOTIDE SEQUENCE [LARGE SCALE GENOMIC DNA]</scope>
</reference>
<dbReference type="SUPFAM" id="SSF54909">
    <property type="entry name" value="Dimeric alpha+beta barrel"/>
    <property type="match status" value="1"/>
</dbReference>
<dbReference type="Proteomes" id="UP001642406">
    <property type="component" value="Unassembled WGS sequence"/>
</dbReference>
<evidence type="ECO:0000313" key="4">
    <source>
        <dbReference type="EMBL" id="CAK7215231.1"/>
    </source>
</evidence>